<comment type="caution">
    <text evidence="6">The sequence shown here is derived from an EMBL/GenBank/DDBJ whole genome shotgun (WGS) entry which is preliminary data.</text>
</comment>
<dbReference type="Pfam" id="PF00134">
    <property type="entry name" value="Cyclin_N"/>
    <property type="match status" value="1"/>
</dbReference>
<evidence type="ECO:0000256" key="4">
    <source>
        <dbReference type="SAM" id="MobiDB-lite"/>
    </source>
</evidence>
<dbReference type="InterPro" id="IPR036915">
    <property type="entry name" value="Cyclin-like_sf"/>
</dbReference>
<reference evidence="6" key="1">
    <citation type="journal article" date="2023" name="GigaByte">
        <title>Genome assembly of the bearded iris, Iris pallida Lam.</title>
        <authorList>
            <person name="Bruccoleri R.E."/>
            <person name="Oakeley E.J."/>
            <person name="Faust A.M.E."/>
            <person name="Altorfer M."/>
            <person name="Dessus-Babus S."/>
            <person name="Burckhardt D."/>
            <person name="Oertli M."/>
            <person name="Naumann U."/>
            <person name="Petersen F."/>
            <person name="Wong J."/>
        </authorList>
    </citation>
    <scope>NUCLEOTIDE SEQUENCE</scope>
    <source>
        <strain evidence="6">GSM-AAB239-AS_SAM_17_03QT</strain>
    </source>
</reference>
<accession>A0AAX6FAK7</accession>
<keyword evidence="7" id="KW-1185">Reference proteome</keyword>
<dbReference type="CDD" id="cd20543">
    <property type="entry name" value="CYCLIN_AtCycD-like_rpt1"/>
    <property type="match status" value="1"/>
</dbReference>
<evidence type="ECO:0000313" key="7">
    <source>
        <dbReference type="Proteomes" id="UP001140949"/>
    </source>
</evidence>
<dbReference type="InterPro" id="IPR039361">
    <property type="entry name" value="Cyclin"/>
</dbReference>
<dbReference type="EMBL" id="JANAVB010030419">
    <property type="protein sequence ID" value="KAJ6813414.1"/>
    <property type="molecule type" value="Genomic_DNA"/>
</dbReference>
<evidence type="ECO:0000259" key="5">
    <source>
        <dbReference type="SMART" id="SM01332"/>
    </source>
</evidence>
<dbReference type="AlphaFoldDB" id="A0AAX6FAK7"/>
<sequence length="333" mass="37067">MALFSLFCQEEDPFSEERHIETAAAAAIEPFSDDLVASLVSGERRSFPSLNRTYLRSSARKDAILWVARTCSRHSFGAATVILAADYLDRCFLSPSPCLLLQEDKPWMKQLSAVACLSLAAKVEEAYVPFLVDLQISPSSSSSPSPEQEREISGFLFESKTVKRMELLVLSTLGWRMNPATAHSFLQCIVSKLQSCDDPLEILRISEAILVSVVVDWRWVRFPPSVWAAAALLQANAVAFDELQQLMEVLGINKERLEECHGIIVEIMGNGGDRNRNKRKSHHYYCSSVEPPPSPNGVISSCFSYESMDSWPMWPSSVSSSPEPPAAKRAQFD</sequence>
<dbReference type="InterPro" id="IPR004367">
    <property type="entry name" value="Cyclin_C-dom"/>
</dbReference>
<name>A0AAX6FAK7_IRIPA</name>
<dbReference type="Gene3D" id="1.10.472.10">
    <property type="entry name" value="Cyclin-like"/>
    <property type="match status" value="2"/>
</dbReference>
<feature type="domain" description="Cyclin C-terminal" evidence="5">
    <location>
        <begin position="180"/>
        <end position="293"/>
    </location>
</feature>
<reference evidence="6" key="2">
    <citation type="submission" date="2023-04" db="EMBL/GenBank/DDBJ databases">
        <authorList>
            <person name="Bruccoleri R.E."/>
            <person name="Oakeley E.J."/>
            <person name="Faust A.-M."/>
            <person name="Dessus-Babus S."/>
            <person name="Altorfer M."/>
            <person name="Burckhardt D."/>
            <person name="Oertli M."/>
            <person name="Naumann U."/>
            <person name="Petersen F."/>
            <person name="Wong J."/>
        </authorList>
    </citation>
    <scope>NUCLEOTIDE SEQUENCE</scope>
    <source>
        <strain evidence="6">GSM-AAB239-AS_SAM_17_03QT</strain>
        <tissue evidence="6">Leaf</tissue>
    </source>
</reference>
<dbReference type="Proteomes" id="UP001140949">
    <property type="component" value="Unassembled WGS sequence"/>
</dbReference>
<dbReference type="InterPro" id="IPR006671">
    <property type="entry name" value="Cyclin_N"/>
</dbReference>
<evidence type="ECO:0000256" key="2">
    <source>
        <dbReference type="ARBA" id="ARBA00023127"/>
    </source>
</evidence>
<keyword evidence="2" id="KW-0195">Cyclin</keyword>
<feature type="region of interest" description="Disordered" evidence="4">
    <location>
        <begin position="314"/>
        <end position="333"/>
    </location>
</feature>
<dbReference type="GO" id="GO:0051301">
    <property type="term" value="P:cell division"/>
    <property type="evidence" value="ECO:0007669"/>
    <property type="project" value="UniProtKB-KW"/>
</dbReference>
<dbReference type="SUPFAM" id="SSF47954">
    <property type="entry name" value="Cyclin-like"/>
    <property type="match status" value="2"/>
</dbReference>
<evidence type="ECO:0000256" key="1">
    <source>
        <dbReference type="ARBA" id="ARBA00022618"/>
    </source>
</evidence>
<evidence type="ECO:0000256" key="3">
    <source>
        <dbReference type="ARBA" id="ARBA00023306"/>
    </source>
</evidence>
<dbReference type="Pfam" id="PF02984">
    <property type="entry name" value="Cyclin_C"/>
    <property type="match status" value="1"/>
</dbReference>
<evidence type="ECO:0000313" key="6">
    <source>
        <dbReference type="EMBL" id="KAJ6813414.1"/>
    </source>
</evidence>
<proteinExistence type="predicted"/>
<protein>
    <submittedName>
        <fullName evidence="6">Cyclin-D3-3-like</fullName>
    </submittedName>
</protein>
<dbReference type="PANTHER" id="PTHR10177">
    <property type="entry name" value="CYCLINS"/>
    <property type="match status" value="1"/>
</dbReference>
<keyword evidence="1" id="KW-0132">Cell division</keyword>
<dbReference type="SMART" id="SM01332">
    <property type="entry name" value="Cyclin_C"/>
    <property type="match status" value="1"/>
</dbReference>
<keyword evidence="3" id="KW-0131">Cell cycle</keyword>
<organism evidence="6 7">
    <name type="scientific">Iris pallida</name>
    <name type="common">Sweet iris</name>
    <dbReference type="NCBI Taxonomy" id="29817"/>
    <lineage>
        <taxon>Eukaryota</taxon>
        <taxon>Viridiplantae</taxon>
        <taxon>Streptophyta</taxon>
        <taxon>Embryophyta</taxon>
        <taxon>Tracheophyta</taxon>
        <taxon>Spermatophyta</taxon>
        <taxon>Magnoliopsida</taxon>
        <taxon>Liliopsida</taxon>
        <taxon>Asparagales</taxon>
        <taxon>Iridaceae</taxon>
        <taxon>Iridoideae</taxon>
        <taxon>Irideae</taxon>
        <taxon>Iris</taxon>
    </lineage>
</organism>
<gene>
    <name evidence="6" type="ORF">M6B38_143985</name>
</gene>